<accession>A0AAN7BCZ3</accession>
<name>A0AAN7BCZ3_9PEZI</name>
<reference evidence="2" key="2">
    <citation type="submission" date="2023-05" db="EMBL/GenBank/DDBJ databases">
        <authorList>
            <consortium name="Lawrence Berkeley National Laboratory"/>
            <person name="Steindorff A."/>
            <person name="Hensen N."/>
            <person name="Bonometti L."/>
            <person name="Westerberg I."/>
            <person name="Brannstrom I.O."/>
            <person name="Guillou S."/>
            <person name="Cros-Aarteil S."/>
            <person name="Calhoun S."/>
            <person name="Haridas S."/>
            <person name="Kuo A."/>
            <person name="Mondo S."/>
            <person name="Pangilinan J."/>
            <person name="Riley R."/>
            <person name="Labutti K."/>
            <person name="Andreopoulos B."/>
            <person name="Lipzen A."/>
            <person name="Chen C."/>
            <person name="Yanf M."/>
            <person name="Daum C."/>
            <person name="Ng V."/>
            <person name="Clum A."/>
            <person name="Ohm R."/>
            <person name="Martin F."/>
            <person name="Silar P."/>
            <person name="Natvig D."/>
            <person name="Lalanne C."/>
            <person name="Gautier V."/>
            <person name="Ament-Velasquez S.L."/>
            <person name="Kruys A."/>
            <person name="Hutchinson M.I."/>
            <person name="Powell A.J."/>
            <person name="Barry K."/>
            <person name="Miller A.N."/>
            <person name="Grigoriev I.V."/>
            <person name="Debuchy R."/>
            <person name="Gladieux P."/>
            <person name="Thoren M.H."/>
            <person name="Johannesson H."/>
        </authorList>
    </citation>
    <scope>NUCLEOTIDE SEQUENCE</scope>
    <source>
        <strain evidence="2">PSN293</strain>
    </source>
</reference>
<proteinExistence type="predicted"/>
<comment type="caution">
    <text evidence="2">The sequence shown here is derived from an EMBL/GenBank/DDBJ whole genome shotgun (WGS) entry which is preliminary data.</text>
</comment>
<dbReference type="Proteomes" id="UP001301769">
    <property type="component" value="Unassembled WGS sequence"/>
</dbReference>
<protein>
    <recommendedName>
        <fullName evidence="4">Secreted protein</fullName>
    </recommendedName>
</protein>
<dbReference type="EMBL" id="MU858049">
    <property type="protein sequence ID" value="KAK4219264.1"/>
    <property type="molecule type" value="Genomic_DNA"/>
</dbReference>
<sequence>MIVAVVRAELLTSAWALEVCLARLPYDAGRSDLGSPFSDCFLVATGAFFRQQQTKGRPCFFRRGGNWVSNVNLQAMQALRVTNCRSCGAHGDGLIVVLLDGGWRHWGLDQNREYLESGGRKS</sequence>
<feature type="chain" id="PRO_5042984382" description="Secreted protein" evidence="1">
    <location>
        <begin position="17"/>
        <end position="122"/>
    </location>
</feature>
<evidence type="ECO:0000313" key="2">
    <source>
        <dbReference type="EMBL" id="KAK4219264.1"/>
    </source>
</evidence>
<evidence type="ECO:0000313" key="3">
    <source>
        <dbReference type="Proteomes" id="UP001301769"/>
    </source>
</evidence>
<evidence type="ECO:0008006" key="4">
    <source>
        <dbReference type="Google" id="ProtNLM"/>
    </source>
</evidence>
<keyword evidence="1" id="KW-0732">Signal</keyword>
<keyword evidence="3" id="KW-1185">Reference proteome</keyword>
<feature type="signal peptide" evidence="1">
    <location>
        <begin position="1"/>
        <end position="16"/>
    </location>
</feature>
<evidence type="ECO:0000256" key="1">
    <source>
        <dbReference type="SAM" id="SignalP"/>
    </source>
</evidence>
<gene>
    <name evidence="2" type="ORF">QBC37DRAFT_153842</name>
</gene>
<reference evidence="2" key="1">
    <citation type="journal article" date="2023" name="Mol. Phylogenet. Evol.">
        <title>Genome-scale phylogeny and comparative genomics of the fungal order Sordariales.</title>
        <authorList>
            <person name="Hensen N."/>
            <person name="Bonometti L."/>
            <person name="Westerberg I."/>
            <person name="Brannstrom I.O."/>
            <person name="Guillou S."/>
            <person name="Cros-Aarteil S."/>
            <person name="Calhoun S."/>
            <person name="Haridas S."/>
            <person name="Kuo A."/>
            <person name="Mondo S."/>
            <person name="Pangilinan J."/>
            <person name="Riley R."/>
            <person name="LaButti K."/>
            <person name="Andreopoulos B."/>
            <person name="Lipzen A."/>
            <person name="Chen C."/>
            <person name="Yan M."/>
            <person name="Daum C."/>
            <person name="Ng V."/>
            <person name="Clum A."/>
            <person name="Steindorff A."/>
            <person name="Ohm R.A."/>
            <person name="Martin F."/>
            <person name="Silar P."/>
            <person name="Natvig D.O."/>
            <person name="Lalanne C."/>
            <person name="Gautier V."/>
            <person name="Ament-Velasquez S.L."/>
            <person name="Kruys A."/>
            <person name="Hutchinson M.I."/>
            <person name="Powell A.J."/>
            <person name="Barry K."/>
            <person name="Miller A.N."/>
            <person name="Grigoriev I.V."/>
            <person name="Debuchy R."/>
            <person name="Gladieux P."/>
            <person name="Hiltunen Thoren M."/>
            <person name="Johannesson H."/>
        </authorList>
    </citation>
    <scope>NUCLEOTIDE SEQUENCE</scope>
    <source>
        <strain evidence="2">PSN293</strain>
    </source>
</reference>
<dbReference type="AlphaFoldDB" id="A0AAN7BCZ3"/>
<organism evidence="2 3">
    <name type="scientific">Rhypophila decipiens</name>
    <dbReference type="NCBI Taxonomy" id="261697"/>
    <lineage>
        <taxon>Eukaryota</taxon>
        <taxon>Fungi</taxon>
        <taxon>Dikarya</taxon>
        <taxon>Ascomycota</taxon>
        <taxon>Pezizomycotina</taxon>
        <taxon>Sordariomycetes</taxon>
        <taxon>Sordariomycetidae</taxon>
        <taxon>Sordariales</taxon>
        <taxon>Naviculisporaceae</taxon>
        <taxon>Rhypophila</taxon>
    </lineage>
</organism>